<dbReference type="HOGENOM" id="CLU_059326_2_1_7"/>
<dbReference type="PANTHER" id="PTHR30035">
    <property type="entry name" value="LIPOPROTEIN VACJ-RELATED"/>
    <property type="match status" value="1"/>
</dbReference>
<feature type="signal peptide" evidence="3">
    <location>
        <begin position="1"/>
        <end position="16"/>
    </location>
</feature>
<evidence type="ECO:0000256" key="2">
    <source>
        <dbReference type="ARBA" id="ARBA00022729"/>
    </source>
</evidence>
<gene>
    <name evidence="4" type="ORF">CCV52592_0586</name>
</gene>
<keyword evidence="5" id="KW-1185">Reference proteome</keyword>
<dbReference type="OrthoDB" id="9785326at2"/>
<accession>A7H0J6</accession>
<dbReference type="PRINTS" id="PR01805">
    <property type="entry name" value="VACJLIPOPROT"/>
</dbReference>
<reference evidence="4" key="1">
    <citation type="submission" date="2016-07" db="EMBL/GenBank/DDBJ databases">
        <title>Comparative genomics of the Campylobacter concisus group.</title>
        <authorList>
            <person name="Miller W.G."/>
            <person name="Yee E."/>
            <person name="Chapman M.H."/>
            <person name="Huynh S."/>
            <person name="Bono J.L."/>
            <person name="On S.L.W."/>
            <person name="StLeger J."/>
            <person name="Foster G."/>
            <person name="Parker C.T."/>
        </authorList>
    </citation>
    <scope>NUCLEOTIDE SEQUENCE</scope>
    <source>
        <strain evidence="4">525.92</strain>
    </source>
</reference>
<comment type="similarity">
    <text evidence="1">Belongs to the MlaA family.</text>
</comment>
<dbReference type="RefSeq" id="WP_011992742.1">
    <property type="nucleotide sequence ID" value="NC_009715.2"/>
</dbReference>
<dbReference type="KEGG" id="ccv:CCV52592_0586"/>
<dbReference type="Pfam" id="PF04333">
    <property type="entry name" value="MlaA"/>
    <property type="match status" value="1"/>
</dbReference>
<evidence type="ECO:0000313" key="5">
    <source>
        <dbReference type="Proteomes" id="UP000006380"/>
    </source>
</evidence>
<dbReference type="GO" id="GO:0120010">
    <property type="term" value="P:intermembrane phospholipid transfer"/>
    <property type="evidence" value="ECO:0007669"/>
    <property type="project" value="TreeGrafter"/>
</dbReference>
<dbReference type="STRING" id="360105.CCV52592_0586"/>
<evidence type="ECO:0000256" key="3">
    <source>
        <dbReference type="SAM" id="SignalP"/>
    </source>
</evidence>
<evidence type="ECO:0000256" key="1">
    <source>
        <dbReference type="ARBA" id="ARBA00010634"/>
    </source>
</evidence>
<feature type="chain" id="PRO_5002709776" evidence="3">
    <location>
        <begin position="17"/>
        <end position="233"/>
    </location>
</feature>
<proteinExistence type="inferred from homology"/>
<evidence type="ECO:0000313" key="4">
    <source>
        <dbReference type="EMBL" id="EAU01463.1"/>
    </source>
</evidence>
<dbReference type="EMBL" id="CP000767">
    <property type="protein sequence ID" value="EAU01463.1"/>
    <property type="molecule type" value="Genomic_DNA"/>
</dbReference>
<dbReference type="PANTHER" id="PTHR30035:SF3">
    <property type="entry name" value="INTERMEMBRANE PHOSPHOLIPID TRANSPORT SYSTEM LIPOPROTEIN MLAA"/>
    <property type="match status" value="1"/>
</dbReference>
<name>A7H0J6_CAMC5</name>
<sequence length="233" mass="26343">MRILLAIFFSTLLAFANPSTNEADEFDVEFDAKANTFDPLSGYNRVMTNVNDFIYSNMLTPAAKGYAYVVPEPARTAISNFFDNLMFPIRFVNNVLQLKFQNAGEETLRFLANTIIGFGGLTDGAKYYGLKEYDEDLGQTLGYWGVGNGFHIVWPILGPSNLRDTAGMVGDYFANPISYVKPRELSIGIGAFKYLNDFSHDPTAYDKLKKDAIDLYPFLRDGYEQRREHLIKE</sequence>
<keyword evidence="4" id="KW-0449">Lipoprotein</keyword>
<keyword evidence="2 3" id="KW-0732">Signal</keyword>
<dbReference type="InterPro" id="IPR007428">
    <property type="entry name" value="MlaA"/>
</dbReference>
<dbReference type="Proteomes" id="UP000006380">
    <property type="component" value="Chromosome"/>
</dbReference>
<protein>
    <submittedName>
        <fullName evidence="4">Lipid asymmetry ABC transporter MlaABCDEF, lipoprotein MlaA</fullName>
    </submittedName>
</protein>
<dbReference type="AlphaFoldDB" id="A7H0J6"/>
<dbReference type="GO" id="GO:0016020">
    <property type="term" value="C:membrane"/>
    <property type="evidence" value="ECO:0007669"/>
    <property type="project" value="InterPro"/>
</dbReference>
<organism evidence="4 5">
    <name type="scientific">Campylobacter curvus (strain 525.92)</name>
    <dbReference type="NCBI Taxonomy" id="360105"/>
    <lineage>
        <taxon>Bacteria</taxon>
        <taxon>Pseudomonadati</taxon>
        <taxon>Campylobacterota</taxon>
        <taxon>Epsilonproteobacteria</taxon>
        <taxon>Campylobacterales</taxon>
        <taxon>Campylobacteraceae</taxon>
        <taxon>Campylobacter</taxon>
    </lineage>
</organism>